<feature type="chain" id="PRO_5015637415" description="DUF5683 domain-containing protein" evidence="3">
    <location>
        <begin position="19"/>
        <end position="318"/>
    </location>
</feature>
<keyword evidence="2" id="KW-1133">Transmembrane helix</keyword>
<evidence type="ECO:0000256" key="1">
    <source>
        <dbReference type="SAM" id="MobiDB-lite"/>
    </source>
</evidence>
<feature type="transmembrane region" description="Helical" evidence="2">
    <location>
        <begin position="208"/>
        <end position="226"/>
    </location>
</feature>
<feature type="signal peptide" evidence="3">
    <location>
        <begin position="1"/>
        <end position="18"/>
    </location>
</feature>
<feature type="region of interest" description="Disordered" evidence="1">
    <location>
        <begin position="115"/>
        <end position="178"/>
    </location>
</feature>
<dbReference type="RefSeq" id="WP_106138328.1">
    <property type="nucleotide sequence ID" value="NZ_PVTE01000010.1"/>
</dbReference>
<keyword evidence="2" id="KW-0812">Transmembrane</keyword>
<name>A0A2T0SW20_9BACT</name>
<keyword evidence="2" id="KW-0472">Membrane</keyword>
<dbReference type="Proteomes" id="UP000238375">
    <property type="component" value="Unassembled WGS sequence"/>
</dbReference>
<feature type="compositionally biased region" description="Low complexity" evidence="1">
    <location>
        <begin position="139"/>
        <end position="161"/>
    </location>
</feature>
<dbReference type="AlphaFoldDB" id="A0A2T0SW20"/>
<protein>
    <recommendedName>
        <fullName evidence="6">DUF5683 domain-containing protein</fullName>
    </recommendedName>
</protein>
<keyword evidence="5" id="KW-1185">Reference proteome</keyword>
<feature type="transmembrane region" description="Helical" evidence="2">
    <location>
        <begin position="262"/>
        <end position="282"/>
    </location>
</feature>
<evidence type="ECO:0000313" key="5">
    <source>
        <dbReference type="Proteomes" id="UP000238375"/>
    </source>
</evidence>
<accession>A0A2T0SW20</accession>
<comment type="caution">
    <text evidence="4">The sequence shown here is derived from an EMBL/GenBank/DDBJ whole genome shotgun (WGS) entry which is preliminary data.</text>
</comment>
<feature type="compositionally biased region" description="Pro residues" evidence="1">
    <location>
        <begin position="124"/>
        <end position="138"/>
    </location>
</feature>
<proteinExistence type="predicted"/>
<dbReference type="OrthoDB" id="953501at2"/>
<keyword evidence="3" id="KW-0732">Signal</keyword>
<evidence type="ECO:0000313" key="4">
    <source>
        <dbReference type="EMBL" id="PRY37608.1"/>
    </source>
</evidence>
<gene>
    <name evidence="4" type="ORF">CLV58_11077</name>
</gene>
<evidence type="ECO:0008006" key="6">
    <source>
        <dbReference type="Google" id="ProtNLM"/>
    </source>
</evidence>
<feature type="transmembrane region" description="Helical" evidence="2">
    <location>
        <begin position="181"/>
        <end position="201"/>
    </location>
</feature>
<sequence>MRFFYLLIFCCFYLSATAQNRVSNIRFRSIDSARLEIQYDLLNTRPGDSVYVQIRSRIRGLLRIRPELIQGDIGMNVPAGSDRRVVWNARANGYTLNEEIKVSVLIRTHVPIAAARRTSRPSQPTAPEPSVTPKPAATPVPTEAVQTPPTPTTAIAAAPATSPDLADTETVPASTRSSNRYVGPAWALLSAVAPGIGNIFVQTPRPRVGFRPIVFATTYSLILYGLKEKRDADAAYALYEQQRNSTVAEPYYQTANTHYHRYYVATRGAIAIAAADVVLTFLRGLNNNRQKRSLRVEGVTLRPGLQAGQPTAQLRYTF</sequence>
<dbReference type="EMBL" id="PVTE01000010">
    <property type="protein sequence ID" value="PRY37608.1"/>
    <property type="molecule type" value="Genomic_DNA"/>
</dbReference>
<evidence type="ECO:0000256" key="2">
    <source>
        <dbReference type="SAM" id="Phobius"/>
    </source>
</evidence>
<evidence type="ECO:0000256" key="3">
    <source>
        <dbReference type="SAM" id="SignalP"/>
    </source>
</evidence>
<organism evidence="4 5">
    <name type="scientific">Spirosoma oryzae</name>
    <dbReference type="NCBI Taxonomy" id="1469603"/>
    <lineage>
        <taxon>Bacteria</taxon>
        <taxon>Pseudomonadati</taxon>
        <taxon>Bacteroidota</taxon>
        <taxon>Cytophagia</taxon>
        <taxon>Cytophagales</taxon>
        <taxon>Cytophagaceae</taxon>
        <taxon>Spirosoma</taxon>
    </lineage>
</organism>
<reference evidence="4 5" key="1">
    <citation type="submission" date="2018-03" db="EMBL/GenBank/DDBJ databases">
        <title>Genomic Encyclopedia of Archaeal and Bacterial Type Strains, Phase II (KMG-II): from individual species to whole genera.</title>
        <authorList>
            <person name="Goeker M."/>
        </authorList>
    </citation>
    <scope>NUCLEOTIDE SEQUENCE [LARGE SCALE GENOMIC DNA]</scope>
    <source>
        <strain evidence="4 5">DSM 28354</strain>
    </source>
</reference>